<dbReference type="InterPro" id="IPR016181">
    <property type="entry name" value="Acyl_CoA_acyltransferase"/>
</dbReference>
<dbReference type="SUPFAM" id="SSF55729">
    <property type="entry name" value="Acyl-CoA N-acyltransferases (Nat)"/>
    <property type="match status" value="1"/>
</dbReference>
<dbReference type="Proteomes" id="UP001225356">
    <property type="component" value="Unassembled WGS sequence"/>
</dbReference>
<proteinExistence type="predicted"/>
<sequence>MTMHAEPITTPRLTLIPLAVEHAAEMAEVLGDPALHAFIGGSPATPPELRARYTRMVAGPPPGRDEVWLNWVIRLRGAAPEGSDGSHPLTGYVQATVTPDQAAIAWVVGTPWQGRGIAGEAALALVAWLRDHGTDTVVATIHPDHAVSSAVARRAGLVPTDTRVDGEVLWTSPRAG</sequence>
<evidence type="ECO:0000313" key="3">
    <source>
        <dbReference type="Proteomes" id="UP001225356"/>
    </source>
</evidence>
<protein>
    <submittedName>
        <fullName evidence="2">RimJ/RimL family protein N-acetyltransferase</fullName>
    </submittedName>
</protein>
<comment type="caution">
    <text evidence="2">The sequence shown here is derived from an EMBL/GenBank/DDBJ whole genome shotgun (WGS) entry which is preliminary data.</text>
</comment>
<gene>
    <name evidence="2" type="ORF">J2853_004638</name>
</gene>
<dbReference type="PANTHER" id="PTHR43792:SF16">
    <property type="entry name" value="N-ACETYLTRANSFERASE DOMAIN-CONTAINING PROTEIN"/>
    <property type="match status" value="1"/>
</dbReference>
<dbReference type="Pfam" id="PF13302">
    <property type="entry name" value="Acetyltransf_3"/>
    <property type="match status" value="1"/>
</dbReference>
<reference evidence="2 3" key="1">
    <citation type="submission" date="2023-07" db="EMBL/GenBank/DDBJ databases">
        <title>Sequencing the genomes of 1000 actinobacteria strains.</title>
        <authorList>
            <person name="Klenk H.-P."/>
        </authorList>
    </citation>
    <scope>NUCLEOTIDE SEQUENCE [LARGE SCALE GENOMIC DNA]</scope>
    <source>
        <strain evidence="2 3">DSM 46740</strain>
    </source>
</reference>
<evidence type="ECO:0000259" key="1">
    <source>
        <dbReference type="Pfam" id="PF13302"/>
    </source>
</evidence>
<dbReference type="InterPro" id="IPR051531">
    <property type="entry name" value="N-acetyltransferase"/>
</dbReference>
<dbReference type="PANTHER" id="PTHR43792">
    <property type="entry name" value="GNAT FAMILY, PUTATIVE (AFU_ORTHOLOGUE AFUA_3G00765)-RELATED-RELATED"/>
    <property type="match status" value="1"/>
</dbReference>
<keyword evidence="3" id="KW-1185">Reference proteome</keyword>
<dbReference type="InterPro" id="IPR000182">
    <property type="entry name" value="GNAT_dom"/>
</dbReference>
<accession>A0ABT9QF78</accession>
<organism evidence="2 3">
    <name type="scientific">Streptosporangium lutulentum</name>
    <dbReference type="NCBI Taxonomy" id="1461250"/>
    <lineage>
        <taxon>Bacteria</taxon>
        <taxon>Bacillati</taxon>
        <taxon>Actinomycetota</taxon>
        <taxon>Actinomycetes</taxon>
        <taxon>Streptosporangiales</taxon>
        <taxon>Streptosporangiaceae</taxon>
        <taxon>Streptosporangium</taxon>
    </lineage>
</organism>
<evidence type="ECO:0000313" key="2">
    <source>
        <dbReference type="EMBL" id="MDP9845427.1"/>
    </source>
</evidence>
<dbReference type="Gene3D" id="3.40.630.30">
    <property type="match status" value="1"/>
</dbReference>
<dbReference type="EMBL" id="JAUSQU010000001">
    <property type="protein sequence ID" value="MDP9845427.1"/>
    <property type="molecule type" value="Genomic_DNA"/>
</dbReference>
<feature type="domain" description="N-acetyltransferase" evidence="1">
    <location>
        <begin position="12"/>
        <end position="157"/>
    </location>
</feature>
<name>A0ABT9QF78_9ACTN</name>